<keyword evidence="9 12" id="KW-0472">Membrane</keyword>
<comment type="caution">
    <text evidence="13">The sequence shown here is derived from an EMBL/GenBank/DDBJ whole genome shotgun (WGS) entry which is preliminary data.</text>
</comment>
<evidence type="ECO:0000256" key="1">
    <source>
        <dbReference type="ARBA" id="ARBA00001970"/>
    </source>
</evidence>
<proteinExistence type="inferred from homology"/>
<dbReference type="Pfam" id="PF02628">
    <property type="entry name" value="COX15-CtaA"/>
    <property type="match status" value="1"/>
</dbReference>
<feature type="transmembrane region" description="Helical" evidence="12">
    <location>
        <begin position="327"/>
        <end position="345"/>
    </location>
</feature>
<comment type="cofactor">
    <cofactor evidence="1 12">
        <name>heme b</name>
        <dbReference type="ChEBI" id="CHEBI:60344"/>
    </cofactor>
</comment>
<feature type="transmembrane region" description="Helical" evidence="12">
    <location>
        <begin position="209"/>
        <end position="235"/>
    </location>
</feature>
<dbReference type="OrthoDB" id="9793156at2"/>
<evidence type="ECO:0000256" key="10">
    <source>
        <dbReference type="ARBA" id="ARBA00044501"/>
    </source>
</evidence>
<sequence>MSSQTPSLDYVPMSRAERARPAVRAWLLVVALFVLAMVVVGGATRLTESGLSITEWNVVTGALPPLSEEAWEEELEKYRQIPQYQEINRGMSMEDFQFIYYWEWGHRLLGRIIGFLFLIPFLFFLFTGRLERRLVWPLTGLFVLGGLQGALGWYMVMSGLVERVSVSQYRLAAHLGLAAAIFALLIWVAQGLRNSYPERVSGGRIRATAWVIVGLVLLQVLVGGLVAGLDAGFVYQTWPLMDGSFAPDGLMFHDPWWINFFENIGTVQFEHRMVGYLILAVALLHLLDAYRSDVERSVRRRAHAIAGMVFVQIALGVATLLTGVNLWIALLHQAGAIVVLFLAVTHARDLHDAVREQRAVRAVSSRRIVAGTH</sequence>
<dbReference type="AlphaFoldDB" id="V4QU41"/>
<dbReference type="RefSeq" id="WP_023433478.1">
    <property type="nucleotide sequence ID" value="NZ_AWXZ01000039.1"/>
</dbReference>
<evidence type="ECO:0000313" key="14">
    <source>
        <dbReference type="Proteomes" id="UP000017819"/>
    </source>
</evidence>
<reference evidence="13 14" key="1">
    <citation type="journal article" date="2014" name="Genome Announc.">
        <title>Draft Genome Sequence of Lutibaculum baratangense Strain AMV1T, Isolated from a Mud Volcano in Andamans, India.</title>
        <authorList>
            <person name="Singh A."/>
            <person name="Sreenivas A."/>
            <person name="Sathyanarayana Reddy G."/>
            <person name="Pinnaka A.K."/>
            <person name="Shivaji S."/>
        </authorList>
    </citation>
    <scope>NUCLEOTIDE SEQUENCE [LARGE SCALE GENOMIC DNA]</scope>
    <source>
        <strain evidence="13 14">AMV1</strain>
    </source>
</reference>
<dbReference type="PANTHER" id="PTHR23289">
    <property type="entry name" value="CYTOCHROME C OXIDASE ASSEMBLY PROTEIN COX15"/>
    <property type="match status" value="1"/>
</dbReference>
<feature type="transmembrane region" description="Helical" evidence="12">
    <location>
        <begin position="108"/>
        <end position="127"/>
    </location>
</feature>
<dbReference type="GO" id="GO:0016653">
    <property type="term" value="F:oxidoreductase activity, acting on NAD(P)H, heme protein as acceptor"/>
    <property type="evidence" value="ECO:0007669"/>
    <property type="project" value="TreeGrafter"/>
</dbReference>
<dbReference type="STRING" id="631454.N177_3360"/>
<comment type="function">
    <text evidence="12">Catalyzes the conversion of heme O to heme A by two successive hydroxylations of the methyl group at C8. The first hydroxylation forms heme I, the second hydroxylation results in an unstable dihydroxymethyl group, which spontaneously dehydrates, resulting in the formyl group of heme A.</text>
</comment>
<evidence type="ECO:0000256" key="11">
    <source>
        <dbReference type="ARBA" id="ARBA00048044"/>
    </source>
</evidence>
<feature type="transmembrane region" description="Helical" evidence="12">
    <location>
        <begin position="302"/>
        <end position="321"/>
    </location>
</feature>
<comment type="catalytic activity">
    <reaction evidence="11">
        <text>Fe(II)-heme o + 2 A + H2O = Fe(II)-heme a + 2 AH2</text>
        <dbReference type="Rhea" id="RHEA:63388"/>
        <dbReference type="ChEBI" id="CHEBI:13193"/>
        <dbReference type="ChEBI" id="CHEBI:15377"/>
        <dbReference type="ChEBI" id="CHEBI:17499"/>
        <dbReference type="ChEBI" id="CHEBI:60530"/>
        <dbReference type="ChEBI" id="CHEBI:61715"/>
        <dbReference type="EC" id="1.17.99.9"/>
    </reaction>
    <physiologicalReaction direction="left-to-right" evidence="11">
        <dbReference type="Rhea" id="RHEA:63389"/>
    </physiologicalReaction>
</comment>
<dbReference type="UniPathway" id="UPA00269">
    <property type="reaction ID" value="UER00713"/>
</dbReference>
<feature type="transmembrane region" description="Helical" evidence="12">
    <location>
        <begin position="168"/>
        <end position="188"/>
    </location>
</feature>
<dbReference type="GO" id="GO:0005886">
    <property type="term" value="C:plasma membrane"/>
    <property type="evidence" value="ECO:0007669"/>
    <property type="project" value="UniProtKB-SubCell"/>
</dbReference>
<dbReference type="GO" id="GO:0006784">
    <property type="term" value="P:heme A biosynthetic process"/>
    <property type="evidence" value="ECO:0007669"/>
    <property type="project" value="UniProtKB-UniRule"/>
</dbReference>
<keyword evidence="14" id="KW-1185">Reference proteome</keyword>
<dbReference type="Proteomes" id="UP000017819">
    <property type="component" value="Unassembled WGS sequence"/>
</dbReference>
<evidence type="ECO:0000256" key="5">
    <source>
        <dbReference type="ARBA" id="ARBA00022989"/>
    </source>
</evidence>
<gene>
    <name evidence="12" type="primary">ctaA</name>
    <name evidence="13" type="ORF">N177_3360</name>
</gene>
<evidence type="ECO:0000256" key="9">
    <source>
        <dbReference type="ARBA" id="ARBA00023136"/>
    </source>
</evidence>
<dbReference type="GO" id="GO:0046872">
    <property type="term" value="F:metal ion binding"/>
    <property type="evidence" value="ECO:0007669"/>
    <property type="project" value="UniProtKB-KW"/>
</dbReference>
<feature type="binding site" description="axial binding residue" evidence="12">
    <location>
        <position position="271"/>
    </location>
    <ligand>
        <name>heme</name>
        <dbReference type="ChEBI" id="CHEBI:30413"/>
    </ligand>
    <ligandPart>
        <name>Fe</name>
        <dbReference type="ChEBI" id="CHEBI:18248"/>
    </ligandPart>
</feature>
<organism evidence="13 14">
    <name type="scientific">Lutibaculum baratangense AMV1</name>
    <dbReference type="NCBI Taxonomy" id="631454"/>
    <lineage>
        <taxon>Bacteria</taxon>
        <taxon>Pseudomonadati</taxon>
        <taxon>Pseudomonadota</taxon>
        <taxon>Alphaproteobacteria</taxon>
        <taxon>Hyphomicrobiales</taxon>
        <taxon>Tepidamorphaceae</taxon>
        <taxon>Lutibaculum</taxon>
    </lineage>
</organism>
<dbReference type="PANTHER" id="PTHR23289:SF2">
    <property type="entry name" value="CYTOCHROME C OXIDASE ASSEMBLY PROTEIN COX15 HOMOLOG"/>
    <property type="match status" value="1"/>
</dbReference>
<dbReference type="HAMAP" id="MF_01665">
    <property type="entry name" value="HemeA_synth_type2"/>
    <property type="match status" value="1"/>
</dbReference>
<comment type="subcellular location">
    <subcellularLocation>
        <location evidence="12">Cell membrane</location>
        <topology evidence="12">Multi-pass membrane protein</topology>
    </subcellularLocation>
    <subcellularLocation>
        <location evidence="2">Membrane</location>
        <topology evidence="2">Multi-pass membrane protein</topology>
    </subcellularLocation>
</comment>
<dbReference type="PATRIC" id="fig|631454.5.peg.3320"/>
<evidence type="ECO:0000256" key="12">
    <source>
        <dbReference type="HAMAP-Rule" id="MF_01665"/>
    </source>
</evidence>
<keyword evidence="8 12" id="KW-0350">Heme biosynthesis</keyword>
<evidence type="ECO:0000256" key="4">
    <source>
        <dbReference type="ARBA" id="ARBA00022723"/>
    </source>
</evidence>
<dbReference type="eggNOG" id="COG1612">
    <property type="taxonomic scope" value="Bacteria"/>
</dbReference>
<dbReference type="GO" id="GO:0120547">
    <property type="term" value="F:heme A synthase activity"/>
    <property type="evidence" value="ECO:0007669"/>
    <property type="project" value="UniProtKB-EC"/>
</dbReference>
<evidence type="ECO:0000256" key="6">
    <source>
        <dbReference type="ARBA" id="ARBA00023002"/>
    </source>
</evidence>
<comment type="similarity">
    <text evidence="12">Belongs to the COX15/CtaA family. Type 2 subfamily.</text>
</comment>
<keyword evidence="7 12" id="KW-0408">Iron</keyword>
<feature type="transmembrane region" description="Helical" evidence="12">
    <location>
        <begin position="21"/>
        <end position="43"/>
    </location>
</feature>
<protein>
    <recommendedName>
        <fullName evidence="12">Heme A synthase</fullName>
        <shortName evidence="12">HAS</shortName>
        <ecNumber evidence="12">1.17.99.9</ecNumber>
    </recommendedName>
    <alternativeName>
        <fullName evidence="12">Cytochrome aa3-controlling protein</fullName>
    </alternativeName>
</protein>
<dbReference type="EMBL" id="AWXZ01000039">
    <property type="protein sequence ID" value="ESR23292.1"/>
    <property type="molecule type" value="Genomic_DNA"/>
</dbReference>
<keyword evidence="6 12" id="KW-0560">Oxidoreductase</keyword>
<comment type="subunit">
    <text evidence="12">Interacts with CtaB.</text>
</comment>
<dbReference type="EC" id="1.17.99.9" evidence="12"/>
<keyword evidence="4 12" id="KW-0479">Metal-binding</keyword>
<dbReference type="InterPro" id="IPR023754">
    <property type="entry name" value="HemeA_Synthase_type2"/>
</dbReference>
<evidence type="ECO:0000256" key="2">
    <source>
        <dbReference type="ARBA" id="ARBA00004141"/>
    </source>
</evidence>
<keyword evidence="12" id="KW-1003">Cell membrane</keyword>
<feature type="transmembrane region" description="Helical" evidence="12">
    <location>
        <begin position="134"/>
        <end position="156"/>
    </location>
</feature>
<evidence type="ECO:0000256" key="8">
    <source>
        <dbReference type="ARBA" id="ARBA00023133"/>
    </source>
</evidence>
<keyword evidence="5 12" id="KW-1133">Transmembrane helix</keyword>
<keyword evidence="3 12" id="KW-0812">Transmembrane</keyword>
<evidence type="ECO:0000256" key="3">
    <source>
        <dbReference type="ARBA" id="ARBA00022692"/>
    </source>
</evidence>
<dbReference type="InterPro" id="IPR003780">
    <property type="entry name" value="COX15/CtaA_fam"/>
</dbReference>
<accession>V4QU41</accession>
<name>V4QU41_9HYPH</name>
<feature type="transmembrane region" description="Helical" evidence="12">
    <location>
        <begin position="273"/>
        <end position="290"/>
    </location>
</feature>
<feature type="binding site" description="axial binding residue" evidence="12">
    <location>
        <position position="332"/>
    </location>
    <ligand>
        <name>heme</name>
        <dbReference type="ChEBI" id="CHEBI:30413"/>
    </ligand>
    <ligandPart>
        <name>Fe</name>
        <dbReference type="ChEBI" id="CHEBI:18248"/>
    </ligandPart>
</feature>
<evidence type="ECO:0000313" key="13">
    <source>
        <dbReference type="EMBL" id="ESR23292.1"/>
    </source>
</evidence>
<comment type="pathway">
    <text evidence="10 12">Porphyrin-containing compound metabolism; heme A biosynthesis; heme A from heme O: step 1/1.</text>
</comment>
<evidence type="ECO:0000256" key="7">
    <source>
        <dbReference type="ARBA" id="ARBA00023004"/>
    </source>
</evidence>